<proteinExistence type="predicted"/>
<accession>A0A0K1Q526</accession>
<dbReference type="InterPro" id="IPR012094">
    <property type="entry name" value="tRNA_Ile_lys_synt"/>
</dbReference>
<dbReference type="EMBL" id="CP012333">
    <property type="protein sequence ID" value="AKV00833.1"/>
    <property type="molecule type" value="Genomic_DNA"/>
</dbReference>
<dbReference type="Pfam" id="PF01171">
    <property type="entry name" value="ATP_bind_3"/>
    <property type="match status" value="1"/>
</dbReference>
<dbReference type="AlphaFoldDB" id="A0A0K1Q526"/>
<evidence type="ECO:0000256" key="2">
    <source>
        <dbReference type="ARBA" id="ARBA00022598"/>
    </source>
</evidence>
<dbReference type="InterPro" id="IPR012795">
    <property type="entry name" value="tRNA_Ile_lys_synt_N"/>
</dbReference>
<dbReference type="PATRIC" id="fig|1391654.3.peg.7607"/>
<evidence type="ECO:0000256" key="1">
    <source>
        <dbReference type="ARBA" id="ARBA00013267"/>
    </source>
</evidence>
<dbReference type="SUPFAM" id="SSF52402">
    <property type="entry name" value="Adenine nucleotide alpha hydrolases-like"/>
    <property type="match status" value="1"/>
</dbReference>
<organism evidence="9 10">
    <name type="scientific">Labilithrix luteola</name>
    <dbReference type="NCBI Taxonomy" id="1391654"/>
    <lineage>
        <taxon>Bacteria</taxon>
        <taxon>Pseudomonadati</taxon>
        <taxon>Myxococcota</taxon>
        <taxon>Polyangia</taxon>
        <taxon>Polyangiales</taxon>
        <taxon>Labilitrichaceae</taxon>
        <taxon>Labilithrix</taxon>
    </lineage>
</organism>
<dbReference type="InterPro" id="IPR014729">
    <property type="entry name" value="Rossmann-like_a/b/a_fold"/>
</dbReference>
<dbReference type="Proteomes" id="UP000064967">
    <property type="component" value="Chromosome"/>
</dbReference>
<evidence type="ECO:0000259" key="8">
    <source>
        <dbReference type="Pfam" id="PF01171"/>
    </source>
</evidence>
<reference evidence="9 10" key="1">
    <citation type="submission" date="2015-08" db="EMBL/GenBank/DDBJ databases">
        <authorList>
            <person name="Babu N.S."/>
            <person name="Beckwith C.J."/>
            <person name="Beseler K.G."/>
            <person name="Brison A."/>
            <person name="Carone J.V."/>
            <person name="Caskin T.P."/>
            <person name="Diamond M."/>
            <person name="Durham M.E."/>
            <person name="Foxe J.M."/>
            <person name="Go M."/>
            <person name="Henderson B.A."/>
            <person name="Jones I.B."/>
            <person name="McGettigan J.A."/>
            <person name="Micheletti S.J."/>
            <person name="Nasrallah M.E."/>
            <person name="Ortiz D."/>
            <person name="Piller C.R."/>
            <person name="Privatt S.R."/>
            <person name="Schneider S.L."/>
            <person name="Sharp S."/>
            <person name="Smith T.C."/>
            <person name="Stanton J.D."/>
            <person name="Ullery H.E."/>
            <person name="Wilson R.J."/>
            <person name="Serrano M.G."/>
            <person name="Buck G."/>
            <person name="Lee V."/>
            <person name="Wang Y."/>
            <person name="Carvalho R."/>
            <person name="Voegtly L."/>
            <person name="Shi R."/>
            <person name="Duckworth R."/>
            <person name="Johnson A."/>
            <person name="Loviza R."/>
            <person name="Walstead R."/>
            <person name="Shah Z."/>
            <person name="Kiflezghi M."/>
            <person name="Wade K."/>
            <person name="Ball S.L."/>
            <person name="Bradley K.W."/>
            <person name="Asai D.J."/>
            <person name="Bowman C.A."/>
            <person name="Russell D.A."/>
            <person name="Pope W.H."/>
            <person name="Jacobs-Sera D."/>
            <person name="Hendrix R.W."/>
            <person name="Hatfull G.F."/>
        </authorList>
    </citation>
    <scope>NUCLEOTIDE SEQUENCE [LARGE SCALE GENOMIC DNA]</scope>
    <source>
        <strain evidence="9 10">DSM 27648</strain>
    </source>
</reference>
<evidence type="ECO:0000313" key="10">
    <source>
        <dbReference type="Proteomes" id="UP000064967"/>
    </source>
</evidence>
<keyword evidence="10" id="KW-1185">Reference proteome</keyword>
<dbReference type="PANTHER" id="PTHR43033:SF1">
    <property type="entry name" value="TRNA(ILE)-LYSIDINE SYNTHASE-RELATED"/>
    <property type="match status" value="1"/>
</dbReference>
<sequence>MTAASLVTLVGRALAGEASLPPRSTLLVAVSGGPDSMALLDVTARLASKLELTIVAHGVDHGLRAEAAQELDLAATHAKQLGVRFGRTRVDVEHGGNLQARAREARYRALARAASAVGARAIATAHHQDDRAETVLLRLLRGAGARGLAVLPPRAPSTSARTRNRRGMQRRSSSSDRS</sequence>
<keyword evidence="5" id="KW-0067">ATP-binding</keyword>
<feature type="domain" description="tRNA(Ile)-lysidine/2-thiocytidine synthase N-terminal" evidence="8">
    <location>
        <begin position="26"/>
        <end position="156"/>
    </location>
</feature>
<keyword evidence="3" id="KW-0819">tRNA processing</keyword>
<dbReference type="GO" id="GO:0005524">
    <property type="term" value="F:ATP binding"/>
    <property type="evidence" value="ECO:0007669"/>
    <property type="project" value="UniProtKB-KW"/>
</dbReference>
<keyword evidence="2" id="KW-0436">Ligase</keyword>
<dbReference type="InterPro" id="IPR011063">
    <property type="entry name" value="TilS/TtcA_N"/>
</dbReference>
<evidence type="ECO:0000256" key="7">
    <source>
        <dbReference type="SAM" id="MobiDB-lite"/>
    </source>
</evidence>
<dbReference type="PANTHER" id="PTHR43033">
    <property type="entry name" value="TRNA(ILE)-LYSIDINE SYNTHASE-RELATED"/>
    <property type="match status" value="1"/>
</dbReference>
<dbReference type="KEGG" id="llu:AKJ09_07496"/>
<dbReference type="RefSeq" id="WP_275936665.1">
    <property type="nucleotide sequence ID" value="NZ_CP012333.1"/>
</dbReference>
<evidence type="ECO:0000256" key="5">
    <source>
        <dbReference type="ARBA" id="ARBA00022840"/>
    </source>
</evidence>
<comment type="catalytic activity">
    <reaction evidence="6">
        <text>cytidine(34) in tRNA(Ile2) + L-lysine + ATP = lysidine(34) in tRNA(Ile2) + AMP + diphosphate + H(+)</text>
        <dbReference type="Rhea" id="RHEA:43744"/>
        <dbReference type="Rhea" id="RHEA-COMP:10625"/>
        <dbReference type="Rhea" id="RHEA-COMP:10670"/>
        <dbReference type="ChEBI" id="CHEBI:15378"/>
        <dbReference type="ChEBI" id="CHEBI:30616"/>
        <dbReference type="ChEBI" id="CHEBI:32551"/>
        <dbReference type="ChEBI" id="CHEBI:33019"/>
        <dbReference type="ChEBI" id="CHEBI:82748"/>
        <dbReference type="ChEBI" id="CHEBI:83665"/>
        <dbReference type="ChEBI" id="CHEBI:456215"/>
        <dbReference type="EC" id="6.3.4.19"/>
    </reaction>
</comment>
<feature type="region of interest" description="Disordered" evidence="7">
    <location>
        <begin position="149"/>
        <end position="178"/>
    </location>
</feature>
<gene>
    <name evidence="9" type="ORF">AKJ09_07496</name>
</gene>
<evidence type="ECO:0000256" key="3">
    <source>
        <dbReference type="ARBA" id="ARBA00022694"/>
    </source>
</evidence>
<name>A0A0K1Q526_9BACT</name>
<dbReference type="Gene3D" id="3.40.50.620">
    <property type="entry name" value="HUPs"/>
    <property type="match status" value="1"/>
</dbReference>
<dbReference type="NCBIfam" id="TIGR02432">
    <property type="entry name" value="lysidine_TilS_N"/>
    <property type="match status" value="1"/>
</dbReference>
<dbReference type="GO" id="GO:0008033">
    <property type="term" value="P:tRNA processing"/>
    <property type="evidence" value="ECO:0007669"/>
    <property type="project" value="UniProtKB-KW"/>
</dbReference>
<evidence type="ECO:0000313" key="9">
    <source>
        <dbReference type="EMBL" id="AKV00833.1"/>
    </source>
</evidence>
<dbReference type="CDD" id="cd01992">
    <property type="entry name" value="TilS_N"/>
    <property type="match status" value="1"/>
</dbReference>
<dbReference type="GO" id="GO:0032267">
    <property type="term" value="F:tRNA(Ile)-lysidine synthase activity"/>
    <property type="evidence" value="ECO:0007669"/>
    <property type="project" value="UniProtKB-EC"/>
</dbReference>
<evidence type="ECO:0000256" key="4">
    <source>
        <dbReference type="ARBA" id="ARBA00022741"/>
    </source>
</evidence>
<evidence type="ECO:0000256" key="6">
    <source>
        <dbReference type="ARBA" id="ARBA00048539"/>
    </source>
</evidence>
<protein>
    <recommendedName>
        <fullName evidence="1">tRNA(Ile)-lysidine synthetase</fullName>
        <ecNumber evidence="1">6.3.4.19</ecNumber>
    </recommendedName>
</protein>
<dbReference type="STRING" id="1391654.AKJ09_07496"/>
<dbReference type="EC" id="6.3.4.19" evidence="1"/>
<keyword evidence="4" id="KW-0547">Nucleotide-binding</keyword>